<dbReference type="Proteomes" id="UP000076088">
    <property type="component" value="Chromosome"/>
</dbReference>
<evidence type="ECO:0000313" key="2">
    <source>
        <dbReference type="Proteomes" id="UP000076088"/>
    </source>
</evidence>
<sequence length="581" mass="61658">MDRFPGGFGRVTATPALSRPQIEGRRHIVSCGNFLAARVADAILAAGGNAVDAGVAAGIALGVVESEMVGFAGVAPIMVRMAAAGDVITIAGLGWWPKLATEGMYADTGAIPDGLGRTVVPAAPDAWLTALENYGTMSFAEVAAGAEDLATNGFAMYPFMSEIIGMFAADHARWESNAAIYLPGGKPPEPGSLFVQSDLGATIRYLIDQEKAHAKGDRRRGLQAVRDAFYRGDIARTIVAYHEGNGGLLRMDDLAGYRSEIERAVSRKFGNADVHTCAPWCQGPALLQMLAMVDRNAVAAMGHNSADYVHHLAEIIKLAFADRHAFFGDPRFVDVPVERLISDAYATERRQMIDRARAAPEMPAPGPALGAASERSVLEPSAAAGRSLDTSYVAVVDQWGNAFSATPSDISNDTPVIPGLGIAVSSRGSQSWASASHPCSIAPGKRPRLTPSPALVSYADGSVMAFGTPGGDVQLQSLLQVFLAIELFGMEPQAAVEAPRFASYSFPDSFEPHNYLPGRLAIEKRLADRVGDDLAVRGHDVQTWPDYPWRAGAVCIARRDGKSGRLTAAADPRRPAYAIGW</sequence>
<accession>A0AAC8YZH4</accession>
<dbReference type="PRINTS" id="PR01210">
    <property type="entry name" value="GGTRANSPTASE"/>
</dbReference>
<organism evidence="1 2">
    <name type="scientific">Sphingopyxis macrogoltabida</name>
    <name type="common">Sphingomonas macrogoltabidus</name>
    <dbReference type="NCBI Taxonomy" id="33050"/>
    <lineage>
        <taxon>Bacteria</taxon>
        <taxon>Pseudomonadati</taxon>
        <taxon>Pseudomonadota</taxon>
        <taxon>Alphaproteobacteria</taxon>
        <taxon>Sphingomonadales</taxon>
        <taxon>Sphingomonadaceae</taxon>
        <taxon>Sphingopyxis</taxon>
    </lineage>
</organism>
<protein>
    <submittedName>
        <fullName evidence="1">Gamma-glutamyltransferase</fullName>
    </submittedName>
</protein>
<dbReference type="Gene3D" id="3.60.20.40">
    <property type="match status" value="1"/>
</dbReference>
<gene>
    <name evidence="1" type="ORF">ATM17_08895</name>
</gene>
<reference evidence="2" key="1">
    <citation type="submission" date="2015-11" db="EMBL/GenBank/DDBJ databases">
        <title>Complete genome sequence of a polyethylene-glycol degrader Sphingopyxis macrogoltabida 203N (NBRC 111659).</title>
        <authorList>
            <person name="Yoshiyuki O."/>
            <person name="Shouta N."/>
            <person name="Nagata Y."/>
            <person name="Numata M."/>
            <person name="Tsuchikane K."/>
            <person name="Hosoyama A."/>
            <person name="Yamazoe A."/>
            <person name="Tsuda M."/>
            <person name="Fujita N."/>
            <person name="Kawai F."/>
        </authorList>
    </citation>
    <scope>NUCLEOTIDE SEQUENCE [LARGE SCALE GENOMIC DNA]</scope>
    <source>
        <strain evidence="2">203N</strain>
    </source>
</reference>
<dbReference type="Gene3D" id="1.10.246.130">
    <property type="match status" value="1"/>
</dbReference>
<proteinExistence type="predicted"/>
<dbReference type="PANTHER" id="PTHR43881:SF1">
    <property type="entry name" value="GAMMA-GLUTAMYLTRANSPEPTIDASE (AFU_ORTHOLOGUE AFUA_4G13580)"/>
    <property type="match status" value="1"/>
</dbReference>
<name>A0AAC8YZH4_SPHMC</name>
<dbReference type="PANTHER" id="PTHR43881">
    <property type="entry name" value="GAMMA-GLUTAMYLTRANSPEPTIDASE (AFU_ORTHOLOGUE AFUA_4G13580)"/>
    <property type="match status" value="1"/>
</dbReference>
<dbReference type="Pfam" id="PF01019">
    <property type="entry name" value="G_glu_transpept"/>
    <property type="match status" value="1"/>
</dbReference>
<reference evidence="1 2" key="2">
    <citation type="journal article" date="2016" name="Genome Announc.">
        <title>Complete Genome Sequence of Sphingopyxis macrogoltabida Strain 203N (NBRC 111659), a Polyethylene Glycol Degrader.</title>
        <authorList>
            <person name="Ohtsubo Y."/>
            <person name="Nonoyama S."/>
            <person name="Nagata Y."/>
            <person name="Numata M."/>
            <person name="Tsuchikane K."/>
            <person name="Hosoyama A."/>
            <person name="Yamazoe A."/>
            <person name="Tsuda M."/>
            <person name="Fujita N."/>
            <person name="Kawai F."/>
        </authorList>
    </citation>
    <scope>NUCLEOTIDE SEQUENCE [LARGE SCALE GENOMIC DNA]</scope>
    <source>
        <strain evidence="1 2">203N</strain>
    </source>
</reference>
<dbReference type="InterPro" id="IPR052896">
    <property type="entry name" value="GGT-like_enzyme"/>
</dbReference>
<evidence type="ECO:0000313" key="1">
    <source>
        <dbReference type="EMBL" id="AMU89153.1"/>
    </source>
</evidence>
<keyword evidence="2" id="KW-1185">Reference proteome</keyword>
<dbReference type="EMBL" id="CP013344">
    <property type="protein sequence ID" value="AMU89153.1"/>
    <property type="molecule type" value="Genomic_DNA"/>
</dbReference>
<dbReference type="InterPro" id="IPR043137">
    <property type="entry name" value="GGT_ssub_C"/>
</dbReference>
<dbReference type="SUPFAM" id="SSF56235">
    <property type="entry name" value="N-terminal nucleophile aminohydrolases (Ntn hydrolases)"/>
    <property type="match status" value="1"/>
</dbReference>
<dbReference type="AlphaFoldDB" id="A0AAC8YZH4"/>
<dbReference type="InterPro" id="IPR029055">
    <property type="entry name" value="Ntn_hydrolases_N"/>
</dbReference>
<dbReference type="InterPro" id="IPR043138">
    <property type="entry name" value="GGT_lsub"/>
</dbReference>